<proteinExistence type="predicted"/>
<keyword evidence="3" id="KW-1185">Reference proteome</keyword>
<evidence type="ECO:0000313" key="3">
    <source>
        <dbReference type="Proteomes" id="UP000018874"/>
    </source>
</evidence>
<evidence type="ECO:0000256" key="1">
    <source>
        <dbReference type="SAM" id="Phobius"/>
    </source>
</evidence>
<protein>
    <submittedName>
        <fullName evidence="2">Uncharacterized protein</fullName>
    </submittedName>
</protein>
<dbReference type="EMBL" id="AYYD01000791">
    <property type="protein sequence ID" value="ETK10234.1"/>
    <property type="molecule type" value="Genomic_DNA"/>
</dbReference>
<reference evidence="2 3" key="1">
    <citation type="submission" date="2013-11" db="EMBL/GenBank/DDBJ databases">
        <title>Single cell genomics of uncultured Tannerella BU063 (oral taxon 286).</title>
        <authorList>
            <person name="Beall C.J."/>
            <person name="Campbell A.G."/>
            <person name="Griffen A.L."/>
            <person name="Podar M."/>
            <person name="Leys E.J."/>
        </authorList>
    </citation>
    <scope>NUCLEOTIDE SEQUENCE [LARGE SCALE GENOMIC DNA]</scope>
    <source>
        <strain evidence="2">Cell 6/7/9</strain>
    </source>
</reference>
<keyword evidence="1" id="KW-1133">Transmembrane helix</keyword>
<dbReference type="Proteomes" id="UP000018874">
    <property type="component" value="Unassembled WGS sequence"/>
</dbReference>
<keyword evidence="1" id="KW-0812">Transmembrane</keyword>
<evidence type="ECO:0000313" key="2">
    <source>
        <dbReference type="EMBL" id="ETK10234.1"/>
    </source>
</evidence>
<keyword evidence="1" id="KW-0472">Membrane</keyword>
<gene>
    <name evidence="2" type="ORF">T231_05910</name>
</gene>
<sequence>MPEAVWGLFFAVTASVAWWGVSGRLLGDGRAAGCRRIEWQGIDEERAVISRAELAWMNVSL</sequence>
<dbReference type="AlphaFoldDB" id="W2CSR7"/>
<comment type="caution">
    <text evidence="2">The sequence shown here is derived from an EMBL/GenBank/DDBJ whole genome shotgun (WGS) entry which is preliminary data.</text>
</comment>
<dbReference type="PATRIC" id="fig|1411021.3.peg.614"/>
<name>W2CSR7_9BACT</name>
<organism evidence="2 3">
    <name type="scientific">Tannerella sp. oral taxon BU063 isolate Cell 6/7/9</name>
    <dbReference type="NCBI Taxonomy" id="1411021"/>
    <lineage>
        <taxon>Bacteria</taxon>
        <taxon>Pseudomonadati</taxon>
        <taxon>Bacteroidota</taxon>
        <taxon>Bacteroidia</taxon>
        <taxon>Bacteroidales</taxon>
        <taxon>Tannerellaceae</taxon>
        <taxon>Tannerella</taxon>
    </lineage>
</organism>
<feature type="transmembrane region" description="Helical" evidence="1">
    <location>
        <begin position="6"/>
        <end position="26"/>
    </location>
</feature>
<accession>W2CSR7</accession>